<dbReference type="OMA" id="HYYRSMR"/>
<dbReference type="FunCoup" id="A0A0H2UI54">
    <property type="interactions" value="59"/>
</dbReference>
<organism evidence="1 2">
    <name type="scientific">Rhodnius prolixus</name>
    <name type="common">Triatomid bug</name>
    <dbReference type="NCBI Taxonomy" id="13249"/>
    <lineage>
        <taxon>Eukaryota</taxon>
        <taxon>Metazoa</taxon>
        <taxon>Ecdysozoa</taxon>
        <taxon>Arthropoda</taxon>
        <taxon>Hexapoda</taxon>
        <taxon>Insecta</taxon>
        <taxon>Pterygota</taxon>
        <taxon>Neoptera</taxon>
        <taxon>Paraneoptera</taxon>
        <taxon>Hemiptera</taxon>
        <taxon>Heteroptera</taxon>
        <taxon>Panheteroptera</taxon>
        <taxon>Cimicomorpha</taxon>
        <taxon>Reduviidae</taxon>
        <taxon>Triatominae</taxon>
        <taxon>Rhodnius</taxon>
    </lineage>
</organism>
<dbReference type="EnsemblMetazoa" id="RPRC017350-RA">
    <property type="protein sequence ID" value="RPRC017350-PA"/>
    <property type="gene ID" value="RPRC017350"/>
</dbReference>
<dbReference type="Pfam" id="PF08433">
    <property type="entry name" value="KTI12"/>
    <property type="match status" value="1"/>
</dbReference>
<dbReference type="InParanoid" id="A0A0H2UI54"/>
<keyword evidence="2" id="KW-1185">Reference proteome</keyword>
<name>A0A0H2UI54_RHOPR</name>
<dbReference type="InterPro" id="IPR027417">
    <property type="entry name" value="P-loop_NTPase"/>
</dbReference>
<protein>
    <submittedName>
        <fullName evidence="1">Uncharacterized protein</fullName>
    </submittedName>
</protein>
<sequence length="274" mass="31730">MPKVSVCLVCLVGLPASGKTTLARDIMTHYQMKYNVVVVSFDNEIMWDGGISWKSKRSAVHSSVTKLIQKYITSSARSTLIILDDNMFYRSMRYEYYQLSREYSLGFCEIYLSTPLEICLKLNRQRINPVADSTILKMNALLEVPNSANSWETNVLILSNQTLSQNEWLSIEKVLDNCCLNPVKNFQKTKQEVIPQNTLHLADIALRKVVNALILKRKETLDVSKLYNLKLLKRRQHILSSVRAGEIILPNTQEENCIELYSEYFLKYFKRKQF</sequence>
<dbReference type="GO" id="GO:0000049">
    <property type="term" value="F:tRNA binding"/>
    <property type="evidence" value="ECO:0007669"/>
    <property type="project" value="TreeGrafter"/>
</dbReference>
<dbReference type="Gene3D" id="3.40.50.300">
    <property type="entry name" value="P-loop containing nucleotide triphosphate hydrolases"/>
    <property type="match status" value="1"/>
</dbReference>
<dbReference type="VEuPathDB" id="VectorBase:RPRC017350"/>
<accession>A0A0H2UI54</accession>
<reference evidence="1" key="1">
    <citation type="submission" date="2015-06" db="UniProtKB">
        <authorList>
            <consortium name="EnsemblMetazoa"/>
        </authorList>
    </citation>
    <scope>IDENTIFICATION</scope>
</reference>
<dbReference type="GO" id="GO:0016301">
    <property type="term" value="F:kinase activity"/>
    <property type="evidence" value="ECO:0007669"/>
    <property type="project" value="TreeGrafter"/>
</dbReference>
<proteinExistence type="predicted"/>
<dbReference type="PANTHER" id="PTHR20873:SF0">
    <property type="entry name" value="L-SERYL-TRNA(SEC) KINASE"/>
    <property type="match status" value="1"/>
</dbReference>
<evidence type="ECO:0000313" key="2">
    <source>
        <dbReference type="Proteomes" id="UP000015103"/>
    </source>
</evidence>
<dbReference type="EMBL" id="ACPB03006289">
    <property type="status" value="NOT_ANNOTATED_CDS"/>
    <property type="molecule type" value="Genomic_DNA"/>
</dbReference>
<dbReference type="InterPro" id="IPR013641">
    <property type="entry name" value="KTI12/PSTK"/>
</dbReference>
<evidence type="ECO:0000313" key="1">
    <source>
        <dbReference type="EnsemblMetazoa" id="RPRC017350-PA"/>
    </source>
</evidence>
<dbReference type="SUPFAM" id="SSF52540">
    <property type="entry name" value="P-loop containing nucleoside triphosphate hydrolases"/>
    <property type="match status" value="1"/>
</dbReference>
<dbReference type="AlphaFoldDB" id="A0A0H2UI54"/>
<dbReference type="PANTHER" id="PTHR20873">
    <property type="entry name" value="L-SERYL-TRNA(SEC) KINASE"/>
    <property type="match status" value="1"/>
</dbReference>
<dbReference type="Proteomes" id="UP000015103">
    <property type="component" value="Unassembled WGS sequence"/>
</dbReference>
<dbReference type="STRING" id="13249.A0A0H2UI54"/>
<dbReference type="InterPro" id="IPR052648">
    <property type="entry name" value="Ser-tRNA(Sec)_kinase"/>
</dbReference>